<dbReference type="EMBL" id="VPFL01000004">
    <property type="protein sequence ID" value="TXF12854.1"/>
    <property type="molecule type" value="Genomic_DNA"/>
</dbReference>
<accession>A0A5C7ENG4</accession>
<dbReference type="Proteomes" id="UP000321201">
    <property type="component" value="Unassembled WGS sequence"/>
</dbReference>
<organism evidence="1 2">
    <name type="scientific">Pelomicrobium methylotrophicum</name>
    <dbReference type="NCBI Taxonomy" id="2602750"/>
    <lineage>
        <taxon>Bacteria</taxon>
        <taxon>Pseudomonadati</taxon>
        <taxon>Pseudomonadota</taxon>
        <taxon>Hydrogenophilia</taxon>
        <taxon>Hydrogenophilia incertae sedis</taxon>
        <taxon>Pelomicrobium</taxon>
    </lineage>
</organism>
<keyword evidence="2" id="KW-1185">Reference proteome</keyword>
<proteinExistence type="predicted"/>
<dbReference type="Pfam" id="PF11583">
    <property type="entry name" value="AurF"/>
    <property type="match status" value="1"/>
</dbReference>
<protein>
    <submittedName>
        <fullName evidence="1">Diiron oxygenase</fullName>
    </submittedName>
</protein>
<sequence>MSGAPDFPLVRHLSAASDPYRDPVARIRWEALSLEDYWLPREALSLFGLAQFDALDEATQRRLSHYEFLGVIRAGVWFEGLFMARLAQRLRRPLPLTRHLYLLRELREEAGHSLMFLTLMEKSGLVLPDRQRLLPRGAEWLGRWLPVDGPLFWLAVLIGEDVPDKLNRYVRQQPEGAVNPAIRDICLMHIIDEARHVAFARRTIEAGISDMRPASRRLVAPILSRLLRIMAEAVFFPRAELYELAGLRPGRRWQAAARLNPRRREFVQRLLGPTVRLLQGYGFNVRLGLGGTAAASASRQA</sequence>
<reference evidence="1 2" key="1">
    <citation type="submission" date="2019-08" db="EMBL/GenBank/DDBJ databases">
        <title>Pelomicrobium methylotrophicum gen. nov., sp. nov. a moderately thermophilic, facultatively anaerobic, lithoautotrophic and methylotrophic bacterium isolated from a terrestrial mud volcano.</title>
        <authorList>
            <person name="Slobodkina G.B."/>
            <person name="Merkel A.Y."/>
            <person name="Slobodkin A.I."/>
        </authorList>
    </citation>
    <scope>NUCLEOTIDE SEQUENCE [LARGE SCALE GENOMIC DNA]</scope>
    <source>
        <strain evidence="1 2">SM250</strain>
    </source>
</reference>
<dbReference type="InterPro" id="IPR012348">
    <property type="entry name" value="RNR-like"/>
</dbReference>
<dbReference type="OrthoDB" id="3609870at2"/>
<evidence type="ECO:0000313" key="2">
    <source>
        <dbReference type="Proteomes" id="UP000321201"/>
    </source>
</evidence>
<dbReference type="RefSeq" id="WP_147798935.1">
    <property type="nucleotide sequence ID" value="NZ_VPFL01000004.1"/>
</dbReference>
<dbReference type="Gene3D" id="1.10.620.20">
    <property type="entry name" value="Ribonucleotide Reductase, subunit A"/>
    <property type="match status" value="1"/>
</dbReference>
<dbReference type="SUPFAM" id="SSF47240">
    <property type="entry name" value="Ferritin-like"/>
    <property type="match status" value="1"/>
</dbReference>
<dbReference type="InterPro" id="IPR009078">
    <property type="entry name" value="Ferritin-like_SF"/>
</dbReference>
<evidence type="ECO:0000313" key="1">
    <source>
        <dbReference type="EMBL" id="TXF12854.1"/>
    </source>
</evidence>
<gene>
    <name evidence="1" type="ORF">FR698_04240</name>
</gene>
<name>A0A5C7ENG4_9PROT</name>
<dbReference type="InParanoid" id="A0A5C7ENG4"/>
<dbReference type="InterPro" id="IPR025859">
    <property type="entry name" value="AurF/CmlI"/>
</dbReference>
<dbReference type="AlphaFoldDB" id="A0A5C7ENG4"/>
<dbReference type="GO" id="GO:0016491">
    <property type="term" value="F:oxidoreductase activity"/>
    <property type="evidence" value="ECO:0007669"/>
    <property type="project" value="InterPro"/>
</dbReference>
<comment type="caution">
    <text evidence="1">The sequence shown here is derived from an EMBL/GenBank/DDBJ whole genome shotgun (WGS) entry which is preliminary data.</text>
</comment>